<keyword evidence="2" id="KW-1015">Disulfide bond</keyword>
<dbReference type="EMBL" id="CAACVG010014134">
    <property type="protein sequence ID" value="VEN62785.1"/>
    <property type="molecule type" value="Genomic_DNA"/>
</dbReference>
<evidence type="ECO:0000256" key="2">
    <source>
        <dbReference type="ARBA" id="ARBA00023157"/>
    </source>
</evidence>
<evidence type="ECO:0000256" key="3">
    <source>
        <dbReference type="ARBA" id="ARBA00023319"/>
    </source>
</evidence>
<feature type="non-terminal residue" evidence="5">
    <location>
        <position position="110"/>
    </location>
</feature>
<evidence type="ECO:0000313" key="5">
    <source>
        <dbReference type="EMBL" id="VEN62785.1"/>
    </source>
</evidence>
<dbReference type="InterPro" id="IPR036179">
    <property type="entry name" value="Ig-like_dom_sf"/>
</dbReference>
<dbReference type="PANTHER" id="PTHR12231:SF265">
    <property type="entry name" value="DPR-INTERACTING PROTEIN LAMBDA"/>
    <property type="match status" value="1"/>
</dbReference>
<dbReference type="InterPro" id="IPR007110">
    <property type="entry name" value="Ig-like_dom"/>
</dbReference>
<keyword evidence="1" id="KW-0677">Repeat</keyword>
<dbReference type="InterPro" id="IPR013151">
    <property type="entry name" value="Immunoglobulin_dom"/>
</dbReference>
<dbReference type="Gene3D" id="2.60.40.10">
    <property type="entry name" value="Immunoglobulins"/>
    <property type="match status" value="2"/>
</dbReference>
<name>A0A653DTD1_CALMS</name>
<dbReference type="Proteomes" id="UP000410492">
    <property type="component" value="Unassembled WGS sequence"/>
</dbReference>
<dbReference type="Pfam" id="PF13927">
    <property type="entry name" value="Ig_3"/>
    <property type="match status" value="1"/>
</dbReference>
<dbReference type="OrthoDB" id="10012075at2759"/>
<dbReference type="GO" id="GO:0043005">
    <property type="term" value="C:neuron projection"/>
    <property type="evidence" value="ECO:0007669"/>
    <property type="project" value="TreeGrafter"/>
</dbReference>
<dbReference type="AlphaFoldDB" id="A0A653DTD1"/>
<evidence type="ECO:0000313" key="6">
    <source>
        <dbReference type="Proteomes" id="UP000410492"/>
    </source>
</evidence>
<dbReference type="PANTHER" id="PTHR12231">
    <property type="entry name" value="CTX-RELATED TYPE I TRANSMEMBRANE PROTEIN"/>
    <property type="match status" value="1"/>
</dbReference>
<gene>
    <name evidence="5" type="ORF">CALMAC_LOCUS19802</name>
</gene>
<sequence length="110" mass="12418">MVTQNPRLSVTYNGHNAWKLYILNVQKNDSGTYMCQINTDPMRSQMGQLEVQISPDILPDNEVPESMIKEGGNITLRCKATGVPEPTVTWRREDGNNIILRSDGNREKQG</sequence>
<dbReference type="Pfam" id="PF00047">
    <property type="entry name" value="ig"/>
    <property type="match status" value="1"/>
</dbReference>
<dbReference type="InterPro" id="IPR051170">
    <property type="entry name" value="Neural/epithelial_adhesion"/>
</dbReference>
<dbReference type="PROSITE" id="PS50835">
    <property type="entry name" value="IG_LIKE"/>
    <property type="match status" value="1"/>
</dbReference>
<proteinExistence type="predicted"/>
<reference evidence="5 6" key="1">
    <citation type="submission" date="2019-01" db="EMBL/GenBank/DDBJ databases">
        <authorList>
            <person name="Sayadi A."/>
        </authorList>
    </citation>
    <scope>NUCLEOTIDE SEQUENCE [LARGE SCALE GENOMIC DNA]</scope>
</reference>
<evidence type="ECO:0000259" key="4">
    <source>
        <dbReference type="PROSITE" id="PS50835"/>
    </source>
</evidence>
<accession>A0A653DTD1</accession>
<dbReference type="SUPFAM" id="SSF48726">
    <property type="entry name" value="Immunoglobulin"/>
    <property type="match status" value="1"/>
</dbReference>
<evidence type="ECO:0000256" key="1">
    <source>
        <dbReference type="ARBA" id="ARBA00022737"/>
    </source>
</evidence>
<feature type="domain" description="Ig-like" evidence="4">
    <location>
        <begin position="55"/>
        <end position="110"/>
    </location>
</feature>
<dbReference type="InterPro" id="IPR013783">
    <property type="entry name" value="Ig-like_fold"/>
</dbReference>
<protein>
    <recommendedName>
        <fullName evidence="4">Ig-like domain-containing protein</fullName>
    </recommendedName>
</protein>
<keyword evidence="6" id="KW-1185">Reference proteome</keyword>
<keyword evidence="3" id="KW-0393">Immunoglobulin domain</keyword>
<organism evidence="5 6">
    <name type="scientific">Callosobruchus maculatus</name>
    <name type="common">Southern cowpea weevil</name>
    <name type="synonym">Pulse bruchid</name>
    <dbReference type="NCBI Taxonomy" id="64391"/>
    <lineage>
        <taxon>Eukaryota</taxon>
        <taxon>Metazoa</taxon>
        <taxon>Ecdysozoa</taxon>
        <taxon>Arthropoda</taxon>
        <taxon>Hexapoda</taxon>
        <taxon>Insecta</taxon>
        <taxon>Pterygota</taxon>
        <taxon>Neoptera</taxon>
        <taxon>Endopterygota</taxon>
        <taxon>Coleoptera</taxon>
        <taxon>Polyphaga</taxon>
        <taxon>Cucujiformia</taxon>
        <taxon>Chrysomeloidea</taxon>
        <taxon>Chrysomelidae</taxon>
        <taxon>Bruchinae</taxon>
        <taxon>Bruchini</taxon>
        <taxon>Callosobruchus</taxon>
    </lineage>
</organism>